<dbReference type="AlphaFoldDB" id="A0A699K1F5"/>
<organism evidence="2">
    <name type="scientific">Tanacetum cinerariifolium</name>
    <name type="common">Dalmatian daisy</name>
    <name type="synonym">Chrysanthemum cinerariifolium</name>
    <dbReference type="NCBI Taxonomy" id="118510"/>
    <lineage>
        <taxon>Eukaryota</taxon>
        <taxon>Viridiplantae</taxon>
        <taxon>Streptophyta</taxon>
        <taxon>Embryophyta</taxon>
        <taxon>Tracheophyta</taxon>
        <taxon>Spermatophyta</taxon>
        <taxon>Magnoliopsida</taxon>
        <taxon>eudicotyledons</taxon>
        <taxon>Gunneridae</taxon>
        <taxon>Pentapetalae</taxon>
        <taxon>asterids</taxon>
        <taxon>campanulids</taxon>
        <taxon>Asterales</taxon>
        <taxon>Asteraceae</taxon>
        <taxon>Asteroideae</taxon>
        <taxon>Anthemideae</taxon>
        <taxon>Anthemidinae</taxon>
        <taxon>Tanacetum</taxon>
    </lineage>
</organism>
<sequence length="214" mass="24243">MTTLDFCDKQNMVAYLKKPTGSEGFQEIVDFLNDEAVYEEWDDRVERAASLDAAHASGGSLRYQEAIGDSITQTRFEKVPTQPYDSPLPRVNILESDEGSITLKELTVICTTLSQKVESLEANLKQTKQVYGVIYNKLIIKVKELKKIVKTSKARRKAKITIFDDEEEFNDPSKQGRSMIEEINQDIEVTLVTPTQVSTQGEAHSQEDSWEFLV</sequence>
<evidence type="ECO:0000256" key="1">
    <source>
        <dbReference type="SAM" id="Coils"/>
    </source>
</evidence>
<accession>A0A699K1F5</accession>
<dbReference type="EMBL" id="BKCJ010470164">
    <property type="protein sequence ID" value="GFA69367.1"/>
    <property type="molecule type" value="Genomic_DNA"/>
</dbReference>
<feature type="coiled-coil region" evidence="1">
    <location>
        <begin position="103"/>
        <end position="130"/>
    </location>
</feature>
<keyword evidence="1" id="KW-0175">Coiled coil</keyword>
<evidence type="ECO:0000313" key="2">
    <source>
        <dbReference type="EMBL" id="GFA69367.1"/>
    </source>
</evidence>
<reference evidence="2" key="1">
    <citation type="journal article" date="2019" name="Sci. Rep.">
        <title>Draft genome of Tanacetum cinerariifolium, the natural source of mosquito coil.</title>
        <authorList>
            <person name="Yamashiro T."/>
            <person name="Shiraishi A."/>
            <person name="Satake H."/>
            <person name="Nakayama K."/>
        </authorList>
    </citation>
    <scope>NUCLEOTIDE SEQUENCE</scope>
</reference>
<name>A0A699K1F5_TANCI</name>
<comment type="caution">
    <text evidence="2">The sequence shown here is derived from an EMBL/GenBank/DDBJ whole genome shotgun (WGS) entry which is preliminary data.</text>
</comment>
<proteinExistence type="predicted"/>
<gene>
    <name evidence="2" type="ORF">Tci_641339</name>
</gene>
<protein>
    <submittedName>
        <fullName evidence="2">Uncharacterized protein</fullName>
    </submittedName>
</protein>